<dbReference type="OrthoDB" id="1898221at2759"/>
<accession>A0A1B9GWF2</accession>
<dbReference type="Proteomes" id="UP000092666">
    <property type="component" value="Unassembled WGS sequence"/>
</dbReference>
<dbReference type="PANTHER" id="PTHR10989">
    <property type="entry name" value="ANDROGEN-INDUCED PROTEIN 1-RELATED"/>
    <property type="match status" value="1"/>
</dbReference>
<keyword evidence="3 6" id="KW-1133">Transmembrane helix</keyword>
<keyword evidence="8" id="KW-1185">Reference proteome</keyword>
<evidence type="ECO:0008006" key="9">
    <source>
        <dbReference type="Google" id="ProtNLM"/>
    </source>
</evidence>
<dbReference type="AlphaFoldDB" id="A0A1B9GWF2"/>
<feature type="transmembrane region" description="Helical" evidence="6">
    <location>
        <begin position="104"/>
        <end position="127"/>
    </location>
</feature>
<dbReference type="GO" id="GO:0016020">
    <property type="term" value="C:membrane"/>
    <property type="evidence" value="ECO:0007669"/>
    <property type="project" value="InterPro"/>
</dbReference>
<evidence type="ECO:0000256" key="4">
    <source>
        <dbReference type="ARBA" id="ARBA00023136"/>
    </source>
</evidence>
<sequence>MSTSTTKSLPPSQRVPGVSANQYPPDAMPKIGRLVFHAAAAAVMIQGWASLQNMAMKQFMESQYGGSFQYLTILGLFGSIAAMLLSGLCDYFPGINVFKSIKRIFLLVSLPVELVISSIYWSIILLAPELMLPPAPDMASSPEPSSSGFEDGLFRIPLWMDMSMHLAPAVALIIDFFFLEKKFRPPASTIGAFLLAATFGTTYGLWVEHCASINGSFPYPFLTIMELPGRVATYAGSTVGAYLVFRGLNAIHK</sequence>
<keyword evidence="4 6" id="KW-0472">Membrane</keyword>
<feature type="region of interest" description="Disordered" evidence="5">
    <location>
        <begin position="1"/>
        <end position="23"/>
    </location>
</feature>
<feature type="transmembrane region" description="Helical" evidence="6">
    <location>
        <begin position="71"/>
        <end position="92"/>
    </location>
</feature>
<feature type="transmembrane region" description="Helical" evidence="6">
    <location>
        <begin position="34"/>
        <end position="51"/>
    </location>
</feature>
<evidence type="ECO:0000256" key="1">
    <source>
        <dbReference type="ARBA" id="ARBA00004127"/>
    </source>
</evidence>
<name>A0A1B9GWF2_9TREE</name>
<keyword evidence="2 6" id="KW-0812">Transmembrane</keyword>
<dbReference type="GO" id="GO:0012505">
    <property type="term" value="C:endomembrane system"/>
    <property type="evidence" value="ECO:0007669"/>
    <property type="project" value="UniProtKB-SubCell"/>
</dbReference>
<evidence type="ECO:0000256" key="2">
    <source>
        <dbReference type="ARBA" id="ARBA00022692"/>
    </source>
</evidence>
<dbReference type="InterPro" id="IPR006838">
    <property type="entry name" value="ADTRP_AIG1"/>
</dbReference>
<reference evidence="8" key="2">
    <citation type="submission" date="2013-12" db="EMBL/GenBank/DDBJ databases">
        <title>Evolution of pathogenesis and genome organization in the Tremellales.</title>
        <authorList>
            <person name="Cuomo C."/>
            <person name="Litvintseva A."/>
            <person name="Heitman J."/>
            <person name="Chen Y."/>
            <person name="Sun S."/>
            <person name="Springer D."/>
            <person name="Dromer F."/>
            <person name="Young S."/>
            <person name="Zeng Q."/>
            <person name="Chapman S."/>
            <person name="Gujja S."/>
            <person name="Saif S."/>
            <person name="Birren B."/>
        </authorList>
    </citation>
    <scope>NUCLEOTIDE SEQUENCE [LARGE SCALE GENOMIC DNA]</scope>
    <source>
        <strain evidence="8">BCC8398</strain>
    </source>
</reference>
<reference evidence="7 8" key="1">
    <citation type="submission" date="2013-07" db="EMBL/GenBank/DDBJ databases">
        <title>The Genome Sequence of Cryptococcus heveanensis BCC8398.</title>
        <authorList>
            <consortium name="The Broad Institute Genome Sequencing Platform"/>
            <person name="Cuomo C."/>
            <person name="Litvintseva A."/>
            <person name="Chen Y."/>
            <person name="Heitman J."/>
            <person name="Sun S."/>
            <person name="Springer D."/>
            <person name="Dromer F."/>
            <person name="Young S.K."/>
            <person name="Zeng Q."/>
            <person name="Gargeya S."/>
            <person name="Fitzgerald M."/>
            <person name="Abouelleil A."/>
            <person name="Alvarado L."/>
            <person name="Berlin A.M."/>
            <person name="Chapman S.B."/>
            <person name="Dewar J."/>
            <person name="Goldberg J."/>
            <person name="Griggs A."/>
            <person name="Gujja S."/>
            <person name="Hansen M."/>
            <person name="Howarth C."/>
            <person name="Imamovic A."/>
            <person name="Larimer J."/>
            <person name="McCowan C."/>
            <person name="Murphy C."/>
            <person name="Pearson M."/>
            <person name="Priest M."/>
            <person name="Roberts A."/>
            <person name="Saif S."/>
            <person name="Shea T."/>
            <person name="Sykes S."/>
            <person name="Wortman J."/>
            <person name="Nusbaum C."/>
            <person name="Birren B."/>
        </authorList>
    </citation>
    <scope>NUCLEOTIDE SEQUENCE [LARGE SCALE GENOMIC DNA]</scope>
    <source>
        <strain evidence="7 8">BCC8398</strain>
    </source>
</reference>
<comment type="subcellular location">
    <subcellularLocation>
        <location evidence="1">Endomembrane system</location>
        <topology evidence="1">Multi-pass membrane protein</topology>
    </subcellularLocation>
</comment>
<evidence type="ECO:0000256" key="5">
    <source>
        <dbReference type="SAM" id="MobiDB-lite"/>
    </source>
</evidence>
<dbReference type="PANTHER" id="PTHR10989:SF16">
    <property type="entry name" value="AT02829P-RELATED"/>
    <property type="match status" value="1"/>
</dbReference>
<dbReference type="Pfam" id="PF04750">
    <property type="entry name" value="Far-17a_AIG1"/>
    <property type="match status" value="1"/>
</dbReference>
<evidence type="ECO:0000256" key="6">
    <source>
        <dbReference type="SAM" id="Phobius"/>
    </source>
</evidence>
<feature type="compositionally biased region" description="Polar residues" evidence="5">
    <location>
        <begin position="1"/>
        <end position="11"/>
    </location>
</feature>
<feature type="transmembrane region" description="Helical" evidence="6">
    <location>
        <begin position="190"/>
        <end position="207"/>
    </location>
</feature>
<proteinExistence type="predicted"/>
<gene>
    <name evidence="7" type="ORF">I316_02914</name>
</gene>
<evidence type="ECO:0000313" key="7">
    <source>
        <dbReference type="EMBL" id="OCF35364.1"/>
    </source>
</evidence>
<evidence type="ECO:0000313" key="8">
    <source>
        <dbReference type="Proteomes" id="UP000092666"/>
    </source>
</evidence>
<feature type="transmembrane region" description="Helical" evidence="6">
    <location>
        <begin position="156"/>
        <end position="178"/>
    </location>
</feature>
<dbReference type="EMBL" id="KI669499">
    <property type="protein sequence ID" value="OCF35364.1"/>
    <property type="molecule type" value="Genomic_DNA"/>
</dbReference>
<evidence type="ECO:0000256" key="3">
    <source>
        <dbReference type="ARBA" id="ARBA00022989"/>
    </source>
</evidence>
<protein>
    <recommendedName>
        <fullName evidence="9">FAR-17a/AIG1-like protein</fullName>
    </recommendedName>
</protein>
<organism evidence="7 8">
    <name type="scientific">Kwoniella heveanensis BCC8398</name>
    <dbReference type="NCBI Taxonomy" id="1296120"/>
    <lineage>
        <taxon>Eukaryota</taxon>
        <taxon>Fungi</taxon>
        <taxon>Dikarya</taxon>
        <taxon>Basidiomycota</taxon>
        <taxon>Agaricomycotina</taxon>
        <taxon>Tremellomycetes</taxon>
        <taxon>Tremellales</taxon>
        <taxon>Cryptococcaceae</taxon>
        <taxon>Kwoniella</taxon>
    </lineage>
</organism>
<feature type="transmembrane region" description="Helical" evidence="6">
    <location>
        <begin position="227"/>
        <end position="245"/>
    </location>
</feature>